<keyword evidence="3" id="KW-1185">Reference proteome</keyword>
<gene>
    <name evidence="2" type="ORF">HNQ03_000288</name>
</gene>
<dbReference type="EMBL" id="JABSNO010000002">
    <property type="protein sequence ID" value="NRS91222.1"/>
    <property type="molecule type" value="Genomic_DNA"/>
</dbReference>
<feature type="transmembrane region" description="Helical" evidence="1">
    <location>
        <begin position="94"/>
        <end position="113"/>
    </location>
</feature>
<keyword evidence="1" id="KW-1133">Transmembrane helix</keyword>
<evidence type="ECO:0000313" key="3">
    <source>
        <dbReference type="Proteomes" id="UP000610746"/>
    </source>
</evidence>
<protein>
    <submittedName>
        <fullName evidence="2">Uncharacterized protein</fullName>
    </submittedName>
</protein>
<evidence type="ECO:0000256" key="1">
    <source>
        <dbReference type="SAM" id="Phobius"/>
    </source>
</evidence>
<dbReference type="RefSeq" id="WP_173777861.1">
    <property type="nucleotide sequence ID" value="NZ_JABSNO010000002.1"/>
</dbReference>
<reference evidence="2" key="1">
    <citation type="submission" date="2020-05" db="EMBL/GenBank/DDBJ databases">
        <title>Genomic Encyclopedia of Type Strains, Phase IV (KMG-V): Genome sequencing to study the core and pangenomes of soil and plant-associated prokaryotes.</title>
        <authorList>
            <person name="Whitman W."/>
        </authorList>
    </citation>
    <scope>NUCLEOTIDE SEQUENCE</scope>
    <source>
        <strain evidence="2">16F</strain>
    </source>
</reference>
<keyword evidence="1" id="KW-0472">Membrane</keyword>
<name>A0A8J8G923_9FLAO</name>
<keyword evidence="1" id="KW-0812">Transmembrane</keyword>
<organism evidence="2 3">
    <name type="scientific">Frigoriflavimonas asaccharolytica</name>
    <dbReference type="NCBI Taxonomy" id="2735899"/>
    <lineage>
        <taxon>Bacteria</taxon>
        <taxon>Pseudomonadati</taxon>
        <taxon>Bacteroidota</taxon>
        <taxon>Flavobacteriia</taxon>
        <taxon>Flavobacteriales</taxon>
        <taxon>Weeksellaceae</taxon>
        <taxon>Frigoriflavimonas</taxon>
    </lineage>
</organism>
<accession>A0A8J8G923</accession>
<feature type="transmembrane region" description="Helical" evidence="1">
    <location>
        <begin position="32"/>
        <end position="51"/>
    </location>
</feature>
<evidence type="ECO:0000313" key="2">
    <source>
        <dbReference type="EMBL" id="NRS91222.1"/>
    </source>
</evidence>
<dbReference type="Proteomes" id="UP000610746">
    <property type="component" value="Unassembled WGS sequence"/>
</dbReference>
<comment type="caution">
    <text evidence="2">The sequence shown here is derived from an EMBL/GenBank/DDBJ whole genome shotgun (WGS) entry which is preliminary data.</text>
</comment>
<proteinExistence type="predicted"/>
<dbReference type="AlphaFoldDB" id="A0A8J8G923"/>
<sequence>MEKYAFLLLIILFIGIALSAVSEGKYVTKARWLQGIITVSTIIIISLWFVLQSNSNLEQSTILTKNTNQISKTLEKTFILGTAEERSRLATIKFSILTSLNFLLLFLNAVLLIKNVILERKVIVQA</sequence>